<evidence type="ECO:0000256" key="1">
    <source>
        <dbReference type="SAM" id="MobiDB-lite"/>
    </source>
</evidence>
<feature type="compositionally biased region" description="Low complexity" evidence="1">
    <location>
        <begin position="495"/>
        <end position="513"/>
    </location>
</feature>
<evidence type="ECO:0000256" key="2">
    <source>
        <dbReference type="SAM" id="SignalP"/>
    </source>
</evidence>
<organism evidence="3 4">
    <name type="scientific">Penicillium canescens</name>
    <dbReference type="NCBI Taxonomy" id="5083"/>
    <lineage>
        <taxon>Eukaryota</taxon>
        <taxon>Fungi</taxon>
        <taxon>Dikarya</taxon>
        <taxon>Ascomycota</taxon>
        <taxon>Pezizomycotina</taxon>
        <taxon>Eurotiomycetes</taxon>
        <taxon>Eurotiomycetidae</taxon>
        <taxon>Eurotiales</taxon>
        <taxon>Aspergillaceae</taxon>
        <taxon>Penicillium</taxon>
    </lineage>
</organism>
<dbReference type="Pfam" id="PF03659">
    <property type="entry name" value="Glyco_hydro_71"/>
    <property type="match status" value="1"/>
</dbReference>
<accession>A0AAD6IER3</accession>
<keyword evidence="4" id="KW-1185">Reference proteome</keyword>
<dbReference type="GO" id="GO:0051118">
    <property type="term" value="F:glucan endo-1,3-alpha-glucosidase activity"/>
    <property type="evidence" value="ECO:0007669"/>
    <property type="project" value="InterPro"/>
</dbReference>
<feature type="region of interest" description="Disordered" evidence="1">
    <location>
        <begin position="486"/>
        <end position="513"/>
    </location>
</feature>
<feature type="signal peptide" evidence="2">
    <location>
        <begin position="1"/>
        <end position="18"/>
    </location>
</feature>
<name>A0AAD6IER3_PENCN</name>
<sequence length="513" mass="56103">MFRFIFLVLIGLLPFITASPTPVDFMKTMSTRDDDANMGGRLVFCHFMIGVVSNRQNASDYDADMKRAKEAGIDAFALNIGTDPYTDTQLNFAYQSAADNDMKVFISFDFNWYNVNQGSEVGNKIRQFSSHPAQLRVDGKVFVSSFSGDGVDCGAMRSAAGCDVFFAPNYHPGQGDFNAVDGALNWMAWGSDGYNKAPTAERKVSVIDGDTAYQVALAGKPYIAPVSPWFSTHFGDEVSYSKNWVFPSDLLWYNRWREVLATKPRFVEIITWNDYGESHYIGPLSSPHTDDGSSKWVMDMPHNGWLDMAKPFIAAYKAGSELPIDYLEEEKLIYWYRPTPKSTNCDATDTTMQSANNASGNFFRGRPDGADTMQDAVFVVTQLKEPASVEVTSGTNTQTFQAPAGVRAWTVPMGVGAQSFRVERDGQTVEELSGTSLRDIVDECVCGIYNFNAYVGTLPADAEVDRLAPDGMALLKQGLRVSCPTNTLGNGGGSPVPSRSASPSPSPSGCCTC</sequence>
<comment type="caution">
    <text evidence="3">The sequence shown here is derived from an EMBL/GenBank/DDBJ whole genome shotgun (WGS) entry which is preliminary data.</text>
</comment>
<gene>
    <name evidence="3" type="ORF">N7460_005442</name>
</gene>
<feature type="chain" id="PRO_5042249438" evidence="2">
    <location>
        <begin position="19"/>
        <end position="513"/>
    </location>
</feature>
<proteinExistence type="predicted"/>
<evidence type="ECO:0000313" key="4">
    <source>
        <dbReference type="Proteomes" id="UP001219568"/>
    </source>
</evidence>
<reference evidence="3" key="2">
    <citation type="submission" date="2023-01" db="EMBL/GenBank/DDBJ databases">
        <authorList>
            <person name="Petersen C."/>
        </authorList>
    </citation>
    <scope>NUCLEOTIDE SEQUENCE</scope>
    <source>
        <strain evidence="3">IBT 15450</strain>
    </source>
</reference>
<dbReference type="Proteomes" id="UP001219568">
    <property type="component" value="Unassembled WGS sequence"/>
</dbReference>
<dbReference type="InterPro" id="IPR005197">
    <property type="entry name" value="Glyco_hydro_71"/>
</dbReference>
<evidence type="ECO:0000313" key="3">
    <source>
        <dbReference type="EMBL" id="KAJ6044087.1"/>
    </source>
</evidence>
<dbReference type="EMBL" id="JAQJZL010000004">
    <property type="protein sequence ID" value="KAJ6044087.1"/>
    <property type="molecule type" value="Genomic_DNA"/>
</dbReference>
<reference evidence="3" key="1">
    <citation type="journal article" date="2023" name="IMA Fungus">
        <title>Comparative genomic study of the Penicillium genus elucidates a diverse pangenome and 15 lateral gene transfer events.</title>
        <authorList>
            <person name="Petersen C."/>
            <person name="Sorensen T."/>
            <person name="Nielsen M.R."/>
            <person name="Sondergaard T.E."/>
            <person name="Sorensen J.L."/>
            <person name="Fitzpatrick D.A."/>
            <person name="Frisvad J.C."/>
            <person name="Nielsen K.L."/>
        </authorList>
    </citation>
    <scope>NUCLEOTIDE SEQUENCE</scope>
    <source>
        <strain evidence="3">IBT 15450</strain>
    </source>
</reference>
<dbReference type="AlphaFoldDB" id="A0AAD6IER3"/>
<keyword evidence="2" id="KW-0732">Signal</keyword>
<protein>
    <submittedName>
        <fullName evidence="3">Uncharacterized protein</fullName>
    </submittedName>
</protein>
<dbReference type="CDD" id="cd11577">
    <property type="entry name" value="GH71"/>
    <property type="match status" value="1"/>
</dbReference>
<dbReference type="Gene3D" id="3.20.20.80">
    <property type="entry name" value="Glycosidases"/>
    <property type="match status" value="1"/>
</dbReference>